<dbReference type="SUPFAM" id="SSF52317">
    <property type="entry name" value="Class I glutamine amidotransferase-like"/>
    <property type="match status" value="1"/>
</dbReference>
<feature type="domain" description="Glutamine amidotransferase" evidence="1">
    <location>
        <begin position="65"/>
        <end position="186"/>
    </location>
</feature>
<dbReference type="InterPro" id="IPR029062">
    <property type="entry name" value="Class_I_gatase-like"/>
</dbReference>
<dbReference type="InterPro" id="IPR017926">
    <property type="entry name" value="GATASE"/>
</dbReference>
<evidence type="ECO:0000259" key="1">
    <source>
        <dbReference type="Pfam" id="PF00117"/>
    </source>
</evidence>
<dbReference type="GO" id="GO:0016740">
    <property type="term" value="F:transferase activity"/>
    <property type="evidence" value="ECO:0007669"/>
    <property type="project" value="UniProtKB-KW"/>
</dbReference>
<dbReference type="Pfam" id="PF00117">
    <property type="entry name" value="GATase"/>
    <property type="match status" value="1"/>
</dbReference>
<dbReference type="AlphaFoldDB" id="A0A328ASD1"/>
<accession>A0A328ASD1</accession>
<reference evidence="3" key="1">
    <citation type="submission" date="2018-05" db="EMBL/GenBank/DDBJ databases">
        <authorList>
            <person name="Li X."/>
        </authorList>
    </citation>
    <scope>NUCLEOTIDE SEQUENCE [LARGE SCALE GENOMIC DNA]</scope>
    <source>
        <strain evidence="3">YIM 73061</strain>
    </source>
</reference>
<dbReference type="PROSITE" id="PS51273">
    <property type="entry name" value="GATASE_TYPE_1"/>
    <property type="match status" value="1"/>
</dbReference>
<protein>
    <submittedName>
        <fullName evidence="2">Type 1 glutamine amidotransferase</fullName>
    </submittedName>
</protein>
<dbReference type="RefSeq" id="WP_111514423.1">
    <property type="nucleotide sequence ID" value="NZ_QFYR01000001.1"/>
</dbReference>
<evidence type="ECO:0000313" key="2">
    <source>
        <dbReference type="EMBL" id="RAK57973.1"/>
    </source>
</evidence>
<dbReference type="Proteomes" id="UP000249725">
    <property type="component" value="Unassembled WGS sequence"/>
</dbReference>
<dbReference type="Gene3D" id="3.40.50.880">
    <property type="match status" value="1"/>
</dbReference>
<keyword evidence="3" id="KW-1185">Reference proteome</keyword>
<keyword evidence="2" id="KW-0315">Glutamine amidotransferase</keyword>
<comment type="caution">
    <text evidence="2">The sequence shown here is derived from an EMBL/GenBank/DDBJ whole genome shotgun (WGS) entry which is preliminary data.</text>
</comment>
<gene>
    <name evidence="2" type="ORF">DJ018_08715</name>
</gene>
<sequence length="235" mass="25610">MKLGILKTGAPPPSAREKFGGYPDMFRKLLGETAFDYRIYAVDEGDWPAKVDICDAYLVTGSACGVYDPEPWIGELKAFLNQARGRTPLVGVCFGHQIMAEAFGGRATKSSKGWGLGAHTYALKSREPWMDGQGDEIRLPASHQDQVSELPPGAEVFAASEFTPFGALAYRDQKAISIQLHPEFEPAYAVALIESRRGTRYSEDEANLGIASYSAPDDRARVGGWIRNFLSGATV</sequence>
<dbReference type="PANTHER" id="PTHR42695:SF5">
    <property type="entry name" value="GLUTAMINE AMIDOTRANSFERASE YLR126C-RELATED"/>
    <property type="match status" value="1"/>
</dbReference>
<keyword evidence="2" id="KW-0808">Transferase</keyword>
<dbReference type="EMBL" id="QFYR01000001">
    <property type="protein sequence ID" value="RAK57973.1"/>
    <property type="molecule type" value="Genomic_DNA"/>
</dbReference>
<name>A0A328ASD1_9CAUL</name>
<dbReference type="GO" id="GO:0005829">
    <property type="term" value="C:cytosol"/>
    <property type="evidence" value="ECO:0007669"/>
    <property type="project" value="TreeGrafter"/>
</dbReference>
<organism evidence="2 3">
    <name type="scientific">Phenylobacterium deserti</name>
    <dbReference type="NCBI Taxonomy" id="1914756"/>
    <lineage>
        <taxon>Bacteria</taxon>
        <taxon>Pseudomonadati</taxon>
        <taxon>Pseudomonadota</taxon>
        <taxon>Alphaproteobacteria</taxon>
        <taxon>Caulobacterales</taxon>
        <taxon>Caulobacteraceae</taxon>
        <taxon>Phenylobacterium</taxon>
    </lineage>
</organism>
<dbReference type="PANTHER" id="PTHR42695">
    <property type="entry name" value="GLUTAMINE AMIDOTRANSFERASE YLR126C-RELATED"/>
    <property type="match status" value="1"/>
</dbReference>
<evidence type="ECO:0000313" key="3">
    <source>
        <dbReference type="Proteomes" id="UP000249725"/>
    </source>
</evidence>
<proteinExistence type="predicted"/>
<dbReference type="CDD" id="cd01741">
    <property type="entry name" value="GATase1_1"/>
    <property type="match status" value="1"/>
</dbReference>
<dbReference type="InterPro" id="IPR044992">
    <property type="entry name" value="ChyE-like"/>
</dbReference>
<dbReference type="OrthoDB" id="9813383at2"/>